<name>A0ABV6GMD2_9BACI</name>
<dbReference type="RefSeq" id="WP_378939489.1">
    <property type="nucleotide sequence ID" value="NZ_JBHLVO010000049.1"/>
</dbReference>
<reference evidence="1 2" key="1">
    <citation type="submission" date="2024-09" db="EMBL/GenBank/DDBJ databases">
        <authorList>
            <person name="Sun Q."/>
            <person name="Mori K."/>
        </authorList>
    </citation>
    <scope>NUCLEOTIDE SEQUENCE [LARGE SCALE GENOMIC DNA]</scope>
    <source>
        <strain evidence="1 2">CCM 7228</strain>
    </source>
</reference>
<evidence type="ECO:0008006" key="3">
    <source>
        <dbReference type="Google" id="ProtNLM"/>
    </source>
</evidence>
<protein>
    <recommendedName>
        <fullName evidence="3">YjzC family protein</fullName>
    </recommendedName>
</protein>
<evidence type="ECO:0000313" key="2">
    <source>
        <dbReference type="Proteomes" id="UP001589854"/>
    </source>
</evidence>
<gene>
    <name evidence="1" type="ORF">ACFFIX_26385</name>
</gene>
<comment type="caution">
    <text evidence="1">The sequence shown here is derived from an EMBL/GenBank/DDBJ whole genome shotgun (WGS) entry which is preliminary data.</text>
</comment>
<evidence type="ECO:0000313" key="1">
    <source>
        <dbReference type="EMBL" id="MFC0274841.1"/>
    </source>
</evidence>
<sequence>MADRNRDFKTGERVTEAGEYVCQSGERKNLRTDEDFPVCPIGGGETSWKRDNK</sequence>
<accession>A0ABV6GMD2</accession>
<dbReference type="EMBL" id="JBHLVO010000049">
    <property type="protein sequence ID" value="MFC0274841.1"/>
    <property type="molecule type" value="Genomic_DNA"/>
</dbReference>
<keyword evidence="2" id="KW-1185">Reference proteome</keyword>
<proteinExistence type="predicted"/>
<dbReference type="Proteomes" id="UP001589854">
    <property type="component" value="Unassembled WGS sequence"/>
</dbReference>
<organism evidence="1 2">
    <name type="scientific">Metabacillus herbersteinensis</name>
    <dbReference type="NCBI Taxonomy" id="283816"/>
    <lineage>
        <taxon>Bacteria</taxon>
        <taxon>Bacillati</taxon>
        <taxon>Bacillota</taxon>
        <taxon>Bacilli</taxon>
        <taxon>Bacillales</taxon>
        <taxon>Bacillaceae</taxon>
        <taxon>Metabacillus</taxon>
    </lineage>
</organism>